<dbReference type="InterPro" id="IPR025512">
    <property type="entry name" value="DUF4399"/>
</dbReference>
<feature type="domain" description="DUF4399" evidence="2">
    <location>
        <begin position="102"/>
        <end position="194"/>
    </location>
</feature>
<dbReference type="KEGG" id="fcy:FRACYDRAFT_268717"/>
<evidence type="ECO:0000313" key="4">
    <source>
        <dbReference type="Proteomes" id="UP000095751"/>
    </source>
</evidence>
<keyword evidence="4" id="KW-1185">Reference proteome</keyword>
<feature type="signal peptide" evidence="1">
    <location>
        <begin position="1"/>
        <end position="16"/>
    </location>
</feature>
<dbReference type="InParanoid" id="A0A1E7FHJ1"/>
<dbReference type="EMBL" id="KV784357">
    <property type="protein sequence ID" value="OEU17505.1"/>
    <property type="molecule type" value="Genomic_DNA"/>
</dbReference>
<dbReference type="Proteomes" id="UP000095751">
    <property type="component" value="Unassembled WGS sequence"/>
</dbReference>
<accession>A0A1E7FHJ1</accession>
<dbReference type="Pfam" id="PF14347">
    <property type="entry name" value="DUF4399"/>
    <property type="match status" value="1"/>
</dbReference>
<gene>
    <name evidence="3" type="ORF">FRACYDRAFT_268717</name>
</gene>
<dbReference type="AlphaFoldDB" id="A0A1E7FHJ1"/>
<feature type="chain" id="PRO_5009193111" description="DUF4399 domain-containing protein" evidence="1">
    <location>
        <begin position="17"/>
        <end position="195"/>
    </location>
</feature>
<dbReference type="OrthoDB" id="533503at2759"/>
<name>A0A1E7FHJ1_9STRA</name>
<evidence type="ECO:0000313" key="3">
    <source>
        <dbReference type="EMBL" id="OEU17505.1"/>
    </source>
</evidence>
<organism evidence="3 4">
    <name type="scientific">Fragilariopsis cylindrus CCMP1102</name>
    <dbReference type="NCBI Taxonomy" id="635003"/>
    <lineage>
        <taxon>Eukaryota</taxon>
        <taxon>Sar</taxon>
        <taxon>Stramenopiles</taxon>
        <taxon>Ochrophyta</taxon>
        <taxon>Bacillariophyta</taxon>
        <taxon>Bacillariophyceae</taxon>
        <taxon>Bacillariophycidae</taxon>
        <taxon>Bacillariales</taxon>
        <taxon>Bacillariaceae</taxon>
        <taxon>Fragilariopsis</taxon>
    </lineage>
</organism>
<protein>
    <recommendedName>
        <fullName evidence="2">DUF4399 domain-containing protein</fullName>
    </recommendedName>
</protein>
<sequence length="195" mass="20820">MLRLLLLFALFFVVEPFAPVPAARSSDVYVHQGHGSSSSSSSSSTALQDSRRHFFGACATTAATLAATTLSPSYANAKGTKGTVNFSNVKNGDTVPRIFTYKFDLTGFELSAAKDGLIEGTGHHHVIIDDTEGKGFTAKGTVIPMDATHKHYGKAQAEGEIELEPGTHKLTLQFANALHESYGKEFAKTITVTVL</sequence>
<keyword evidence="1" id="KW-0732">Signal</keyword>
<evidence type="ECO:0000256" key="1">
    <source>
        <dbReference type="SAM" id="SignalP"/>
    </source>
</evidence>
<proteinExistence type="predicted"/>
<reference evidence="3 4" key="1">
    <citation type="submission" date="2016-09" db="EMBL/GenBank/DDBJ databases">
        <title>Extensive genetic diversity and differential bi-allelic expression allows diatom success in the polar Southern Ocean.</title>
        <authorList>
            <consortium name="DOE Joint Genome Institute"/>
            <person name="Mock T."/>
            <person name="Otillar R.P."/>
            <person name="Strauss J."/>
            <person name="Dupont C."/>
            <person name="Frickenhaus S."/>
            <person name="Maumus F."/>
            <person name="Mcmullan M."/>
            <person name="Sanges R."/>
            <person name="Schmutz J."/>
            <person name="Toseland A."/>
            <person name="Valas R."/>
            <person name="Veluchamy A."/>
            <person name="Ward B.J."/>
            <person name="Allen A."/>
            <person name="Barry K."/>
            <person name="Falciatore A."/>
            <person name="Ferrante M."/>
            <person name="Fortunato A.E."/>
            <person name="Gloeckner G."/>
            <person name="Gruber A."/>
            <person name="Hipkin R."/>
            <person name="Janech M."/>
            <person name="Kroth P."/>
            <person name="Leese F."/>
            <person name="Lindquist E."/>
            <person name="Lyon B.R."/>
            <person name="Martin J."/>
            <person name="Mayer C."/>
            <person name="Parker M."/>
            <person name="Quesneville H."/>
            <person name="Raymond J."/>
            <person name="Uhlig C."/>
            <person name="Valentin K.U."/>
            <person name="Worden A.Z."/>
            <person name="Armbrust E.V."/>
            <person name="Bowler C."/>
            <person name="Green B."/>
            <person name="Moulton V."/>
            <person name="Van Oosterhout C."/>
            <person name="Grigoriev I."/>
        </authorList>
    </citation>
    <scope>NUCLEOTIDE SEQUENCE [LARGE SCALE GENOMIC DNA]</scope>
    <source>
        <strain evidence="3 4">CCMP1102</strain>
    </source>
</reference>
<evidence type="ECO:0000259" key="2">
    <source>
        <dbReference type="Pfam" id="PF14347"/>
    </source>
</evidence>